<keyword evidence="4" id="KW-0479">Metal-binding</keyword>
<dbReference type="SMART" id="SM00827">
    <property type="entry name" value="PKS_AT"/>
    <property type="match status" value="1"/>
</dbReference>
<dbReference type="GO" id="GO:0003677">
    <property type="term" value="F:DNA binding"/>
    <property type="evidence" value="ECO:0007669"/>
    <property type="project" value="InterPro"/>
</dbReference>
<dbReference type="RefSeq" id="XP_062637012.1">
    <property type="nucleotide sequence ID" value="XM_062777243.1"/>
</dbReference>
<dbReference type="Gene3D" id="4.10.240.10">
    <property type="entry name" value="Zn(2)-C6 fungal-type DNA-binding domain"/>
    <property type="match status" value="1"/>
</dbReference>
<dbReference type="InterPro" id="IPR018201">
    <property type="entry name" value="Ketoacyl_synth_AS"/>
</dbReference>
<dbReference type="GO" id="GO:0000981">
    <property type="term" value="F:DNA-binding transcription factor activity, RNA polymerase II-specific"/>
    <property type="evidence" value="ECO:0007669"/>
    <property type="project" value="InterPro"/>
</dbReference>
<dbReference type="InterPro" id="IPR016035">
    <property type="entry name" value="Acyl_Trfase/lysoPLipase"/>
</dbReference>
<dbReference type="PANTHER" id="PTHR43775:SF37">
    <property type="entry name" value="SI:DKEY-61P9.11"/>
    <property type="match status" value="1"/>
</dbReference>
<dbReference type="InterPro" id="IPR007219">
    <property type="entry name" value="XnlR_reg_dom"/>
</dbReference>
<dbReference type="Proteomes" id="UP001302676">
    <property type="component" value="Unassembled WGS sequence"/>
</dbReference>
<feature type="region of interest" description="N-terminal hotdog fold" evidence="6">
    <location>
        <begin position="2088"/>
        <end position="2229"/>
    </location>
</feature>
<dbReference type="SMART" id="SM00825">
    <property type="entry name" value="PKS_KS"/>
    <property type="match status" value="1"/>
</dbReference>
<feature type="region of interest" description="Disordered" evidence="7">
    <location>
        <begin position="93"/>
        <end position="131"/>
    </location>
</feature>
<feature type="domain" description="Zn(2)-C6 fungal-type" evidence="8">
    <location>
        <begin position="26"/>
        <end position="56"/>
    </location>
</feature>
<dbReference type="PANTHER" id="PTHR43775">
    <property type="entry name" value="FATTY ACID SYNTHASE"/>
    <property type="match status" value="1"/>
</dbReference>
<dbReference type="CDD" id="cd00833">
    <property type="entry name" value="PKS"/>
    <property type="match status" value="1"/>
</dbReference>
<proteinExistence type="predicted"/>
<gene>
    <name evidence="11" type="ORF">C8A04DRAFT_12190</name>
</gene>
<dbReference type="NCBIfam" id="TIGR04532">
    <property type="entry name" value="PT_fungal_PKS"/>
    <property type="match status" value="1"/>
</dbReference>
<keyword evidence="5" id="KW-0539">Nucleus</keyword>
<accession>A0AAN6V509</accession>
<reference evidence="11" key="1">
    <citation type="journal article" date="2023" name="Mol. Phylogenet. Evol.">
        <title>Genome-scale phylogeny and comparative genomics of the fungal order Sordariales.</title>
        <authorList>
            <person name="Hensen N."/>
            <person name="Bonometti L."/>
            <person name="Westerberg I."/>
            <person name="Brannstrom I.O."/>
            <person name="Guillou S."/>
            <person name="Cros-Aarteil S."/>
            <person name="Calhoun S."/>
            <person name="Haridas S."/>
            <person name="Kuo A."/>
            <person name="Mondo S."/>
            <person name="Pangilinan J."/>
            <person name="Riley R."/>
            <person name="LaButti K."/>
            <person name="Andreopoulos B."/>
            <person name="Lipzen A."/>
            <person name="Chen C."/>
            <person name="Yan M."/>
            <person name="Daum C."/>
            <person name="Ng V."/>
            <person name="Clum A."/>
            <person name="Steindorff A."/>
            <person name="Ohm R.A."/>
            <person name="Martin F."/>
            <person name="Silar P."/>
            <person name="Natvig D.O."/>
            <person name="Lalanne C."/>
            <person name="Gautier V."/>
            <person name="Ament-Velasquez S.L."/>
            <person name="Kruys A."/>
            <person name="Hutchinson M.I."/>
            <person name="Powell A.J."/>
            <person name="Barry K."/>
            <person name="Miller A.N."/>
            <person name="Grigoriev I.V."/>
            <person name="Debuchy R."/>
            <person name="Gladieux P."/>
            <person name="Hiltunen Thoren M."/>
            <person name="Johannesson H."/>
        </authorList>
    </citation>
    <scope>NUCLEOTIDE SEQUENCE</scope>
    <source>
        <strain evidence="11">CBS 141.50</strain>
    </source>
</reference>
<dbReference type="InterPro" id="IPR016036">
    <property type="entry name" value="Malonyl_transacylase_ACP-bd"/>
</dbReference>
<dbReference type="InterPro" id="IPR036864">
    <property type="entry name" value="Zn2-C6_fun-type_DNA-bd_sf"/>
</dbReference>
<dbReference type="GO" id="GO:0008270">
    <property type="term" value="F:zinc ion binding"/>
    <property type="evidence" value="ECO:0007669"/>
    <property type="project" value="InterPro"/>
</dbReference>
<dbReference type="SUPFAM" id="SSF52151">
    <property type="entry name" value="FabD/lysophospholipase-like"/>
    <property type="match status" value="1"/>
</dbReference>
<evidence type="ECO:0000313" key="11">
    <source>
        <dbReference type="EMBL" id="KAK4143641.1"/>
    </source>
</evidence>
<evidence type="ECO:0000259" key="10">
    <source>
        <dbReference type="PROSITE" id="PS52019"/>
    </source>
</evidence>
<keyword evidence="3" id="KW-0808">Transferase</keyword>
<feature type="domain" description="Ketosynthase family 3 (KS3)" evidence="9">
    <location>
        <begin position="1177"/>
        <end position="1592"/>
    </location>
</feature>
<dbReference type="Gene3D" id="3.30.70.3290">
    <property type="match status" value="1"/>
</dbReference>
<evidence type="ECO:0000256" key="7">
    <source>
        <dbReference type="SAM" id="MobiDB-lite"/>
    </source>
</evidence>
<dbReference type="CDD" id="cd00067">
    <property type="entry name" value="GAL4"/>
    <property type="match status" value="1"/>
</dbReference>
<evidence type="ECO:0000259" key="8">
    <source>
        <dbReference type="PROSITE" id="PS50048"/>
    </source>
</evidence>
<dbReference type="GO" id="GO:0006633">
    <property type="term" value="P:fatty acid biosynthetic process"/>
    <property type="evidence" value="ECO:0007669"/>
    <property type="project" value="InterPro"/>
</dbReference>
<dbReference type="Pfam" id="PF04082">
    <property type="entry name" value="Fungal_trans"/>
    <property type="match status" value="1"/>
</dbReference>
<dbReference type="SUPFAM" id="SSF57701">
    <property type="entry name" value="Zn2/Cys6 DNA-binding domain"/>
    <property type="match status" value="1"/>
</dbReference>
<dbReference type="PROSITE" id="PS52004">
    <property type="entry name" value="KS3_2"/>
    <property type="match status" value="1"/>
</dbReference>
<name>A0AAN6V509_9PEZI</name>
<evidence type="ECO:0000256" key="6">
    <source>
        <dbReference type="PROSITE-ProRule" id="PRU01363"/>
    </source>
</evidence>
<dbReference type="Pfam" id="PF22621">
    <property type="entry name" value="CurL-like_PKS_C"/>
    <property type="match status" value="1"/>
</dbReference>
<evidence type="ECO:0000256" key="2">
    <source>
        <dbReference type="ARBA" id="ARBA00022553"/>
    </source>
</evidence>
<dbReference type="InterPro" id="IPR020841">
    <property type="entry name" value="PKS_Beta-ketoAc_synthase_dom"/>
</dbReference>
<dbReference type="Pfam" id="PF00172">
    <property type="entry name" value="Zn_clus"/>
    <property type="match status" value="1"/>
</dbReference>
<dbReference type="Pfam" id="PF02801">
    <property type="entry name" value="Ketoacyl-synt_C"/>
    <property type="match status" value="1"/>
</dbReference>
<dbReference type="InterPro" id="IPR001227">
    <property type="entry name" value="Ac_transferase_dom_sf"/>
</dbReference>
<dbReference type="Gene3D" id="3.10.129.110">
    <property type="entry name" value="Polyketide synthase dehydratase"/>
    <property type="match status" value="1"/>
</dbReference>
<dbReference type="SMART" id="SM00906">
    <property type="entry name" value="Fungal_trans"/>
    <property type="match status" value="1"/>
</dbReference>
<dbReference type="SUPFAM" id="SSF53901">
    <property type="entry name" value="Thiolase-like"/>
    <property type="match status" value="2"/>
</dbReference>
<dbReference type="GO" id="GO:0006351">
    <property type="term" value="P:DNA-templated transcription"/>
    <property type="evidence" value="ECO:0007669"/>
    <property type="project" value="InterPro"/>
</dbReference>
<dbReference type="SMART" id="SM00066">
    <property type="entry name" value="GAL4"/>
    <property type="match status" value="1"/>
</dbReference>
<dbReference type="Pfam" id="PF00698">
    <property type="entry name" value="Acyl_transf_1"/>
    <property type="match status" value="1"/>
</dbReference>
<dbReference type="CDD" id="cd12148">
    <property type="entry name" value="fungal_TF_MHR"/>
    <property type="match status" value="1"/>
</dbReference>
<dbReference type="InterPro" id="IPR001138">
    <property type="entry name" value="Zn2Cys6_DnaBD"/>
</dbReference>
<dbReference type="GO" id="GO:0004312">
    <property type="term" value="F:fatty acid synthase activity"/>
    <property type="evidence" value="ECO:0007669"/>
    <property type="project" value="TreeGrafter"/>
</dbReference>
<evidence type="ECO:0000256" key="5">
    <source>
        <dbReference type="ARBA" id="ARBA00023242"/>
    </source>
</evidence>
<dbReference type="InterPro" id="IPR014043">
    <property type="entry name" value="Acyl_transferase_dom"/>
</dbReference>
<dbReference type="PROSITE" id="PS00463">
    <property type="entry name" value="ZN2_CY6_FUNGAL_1"/>
    <property type="match status" value="1"/>
</dbReference>
<dbReference type="InterPro" id="IPR050091">
    <property type="entry name" value="PKS_NRPS_Biosynth_Enz"/>
</dbReference>
<dbReference type="InterPro" id="IPR014030">
    <property type="entry name" value="Ketoacyl_synth_N"/>
</dbReference>
<keyword evidence="1" id="KW-0596">Phosphopantetheine</keyword>
<dbReference type="Gene3D" id="3.40.47.10">
    <property type="match status" value="1"/>
</dbReference>
<dbReference type="Gene3D" id="3.40.366.10">
    <property type="entry name" value="Malonyl-Coenzyme A Acyl Carrier Protein, domain 2"/>
    <property type="match status" value="2"/>
</dbReference>
<feature type="compositionally biased region" description="Polar residues" evidence="7">
    <location>
        <begin position="1157"/>
        <end position="1175"/>
    </location>
</feature>
<dbReference type="PROSITE" id="PS52019">
    <property type="entry name" value="PKS_MFAS_DH"/>
    <property type="match status" value="1"/>
</dbReference>
<dbReference type="InterPro" id="IPR049900">
    <property type="entry name" value="PKS_mFAS_DH"/>
</dbReference>
<dbReference type="InterPro" id="IPR032088">
    <property type="entry name" value="SAT"/>
</dbReference>
<feature type="compositionally biased region" description="Low complexity" evidence="7">
    <location>
        <begin position="2418"/>
        <end position="2436"/>
    </location>
</feature>
<organism evidence="11 12">
    <name type="scientific">Dichotomopilus funicola</name>
    <dbReference type="NCBI Taxonomy" id="1934379"/>
    <lineage>
        <taxon>Eukaryota</taxon>
        <taxon>Fungi</taxon>
        <taxon>Dikarya</taxon>
        <taxon>Ascomycota</taxon>
        <taxon>Pezizomycotina</taxon>
        <taxon>Sordariomycetes</taxon>
        <taxon>Sordariomycetidae</taxon>
        <taxon>Sordariales</taxon>
        <taxon>Chaetomiaceae</taxon>
        <taxon>Dichotomopilus</taxon>
    </lineage>
</organism>
<dbReference type="PROSITE" id="PS00606">
    <property type="entry name" value="KS3_1"/>
    <property type="match status" value="1"/>
</dbReference>
<feature type="compositionally biased region" description="Low complexity" evidence="7">
    <location>
        <begin position="2514"/>
        <end position="2553"/>
    </location>
</feature>
<sequence>MSETDERSPDRVYRQQRAKRLKIAVACERCRTRKKKCDGARPACNHCQKKGNPCSYRNGLLPLSNGTRAVDYVDPRGRPLLRMSAGGMSEFPKTAAAQEPTPRPVPSRPSSPTSELSGQIDPDRVQSADPQSGVVHEVFVGEVTAALDAKMGRPSSKRTSIGKTPLKDAPLFDLHLDTGGSEDVDSSVLPQRRHADQLVNMFWRHLQPLEPILEEEAFYRSYEALFAGCALPENMDERVFLSILNTIFALATQLQEDRAADERNKASNAYFCRAWAILRPETIIWEPGSPEIVQCLLLMARYLQCSDNLHQTWMAVGVAVRIAQSIGLDRPALAADNKSPTRSRAAFRDQLWNLCVYMDRMVSWVSGRTPMAVWSSQPQDGPEEDGRSRSQARTPNYLEKTMDLYELSDRILHSHLPVRSARLSSPSFPRLGRFDEHISDLPKFEAYLNKWAQDLPLSLRHGHVDLRSNSVVFTQALLLRLRFFHAHVTLFRPMLARHCLLRPQTTPYDTDDGTSGSLGVQVVQNCAALCIENAQKVISLVIDECRTPSPTPNHQDETGSNPTVTIGLIPWWYRVFYLHVASTVLMAATLQPKLCTPAVSESWSRAMEALRAHAHLSPFVSQCLATFETISSGMAMADPHHFHQHVTSGGGTGPQLGVDVGTNVPRGQPDLGLPQFQDFPFHDIVLDTGEPLFAMEDMSWVGGLGLPLPQTARLRGSGPAQVLALGTLVPGNTDHLQIVGYYLQFYRLYDRQSHDNFMIIFSGSIKRKAKPSNSPSRGSPPSYSCSSFQQILLPGNSLIMGSLTPPRHLLLFGDYSIEKLASVKALVQHGKTVPAAERFLREATEVIQTEFSRTDKAVHGWEGTTASLLEMAEAVDSPGGGNLAVATVLLCAGRLGQLIVHADTDPTILGSTHQPVDIIGFCGGLLPAAAAVAAQDTSQLFALAREMVSISFRLACEVAQRKRLIEDGPASWGRTYVGLGQDQVQGILDKFHESEGIPGPRRIAIGVVAKGWLTLIGPPSTMASLSSWSPEIGNAASVPTDVDGPMHSCWSPKVDAVKILGSSPLLQQPLDPTKARMLSPAGSCTAYDHPRLGSLVEEIVVDVAHKALYITDTIGESVAGLPQRGEGLVKLWVMGPTSHQAATTQALKANGLEYEVQPSSQETPNPEDTTQQGRPNSGLVAIVGMAGRFPENDTIEGFWADLLDGKSHIKEIPPSRFDINAFYDPTGTKPNSTTARHGAFLSSPGLFDHRLFNLSPREASQTDPGHRLLLTTAYEALQSAGYNPQGGIAAGGARVASYIGQAADEWREILNQRGADIYYVPGFSRAFAPSRLHHRFRFGGGSHALDAACATSAAAVAMAAAALLSRECDMALAGGASVLVSPTTYAGLSRAGMLSTTGGCRTFHEDADGYARGEAVGVVVMKRLEDAVADNDRVLAVVRGAGRAYGVDAPSMTRPCAAMQEVAYGRALRQAGVEPGELAYVEMHGTGTQAGDVEEVRSVIGGLAGGKGGKKRKGLLTVGAVKAAVGHGEGIPPQPGWPFELNHKFPDLAKSGIKIATEPTALLPSAEGDGKIKIVVNSFDASGGNVSIAMEEPPQRPPKPADTRPWHVVAVSARTPASLRQNSERLLAFLESHPETNLADLAYTTTARRMHEQLRRAYVGDSIAAIVRQIRTDLDKQSDAAPAKPKVPSRVFLFTGQGSQYAGMGATLFRTSRRFRETVLLYQQMASAVGLPDFVGLLSDVNGGQEEINIKPLDPAEASTVQIQLAIVALELAMARLVNAWGITPDAVMGHSLGEYAALCVAGVLSASEALLLVGERAKLMEKHLVADAYAMLAVSMPEEDLAQQIQQLSLRSCAVACANAPSLTVASGPVAEIGTLKKALEAEGQRATQLRVPYGFHSSQVEPVLDEYQGIARGTHFAEPAIPVVSTLTGRVHRKTAGVFSPAYLARQARQKVDFCGAVEAGVEDGLFAHDPQTKTLWFEMGPDPVCLGLVRRCLDGSSSSGSVFLPSLKQGRDCWATLSELLKGAYEAGVEIDWPEFHKPFTGSLTFIDLPTYAFDERDFWTPYMTTVDAVAAVSSETATGTSGFPTTTLQRVESDKTEGTARIITFTSQLADEQLLKAIKGHVVGGFEICPLGVFQDIALTAAKHIFYRVHGNATALPALSLRGVELGQGLILNPDTVPHTVIQVTASYRVADAAVEVEFASKLTTTNNKLTHHGKAHVAFDITSPWKTTLPQTLYLVKSRIDTLRKQAEFSSGARHLAKQETYQLFSGVVSYAEPYQGLQQVILSADCADAVGRVQLTAGDISRSSFHISPYWIDAVTHLAGFVLNCGLRYPEDVACLAVGFEAWHQVRELKAGGVYTVYTCLQDEVDGGTGHGVRGDCYVFAEGGELVQATLGIKFLRLKKAALEMILGGGSRPSKSNNSSNTTRTSETTPGPVPSPLPAKSRQATDHTSMIQTMLSIIASESGCTPDELADDTAYTDLGAALLAHLAEIGGSDGGAGIVGDDVDAESESTTSDSGSNSESASASTPTNPSRLLTPTAPTSPVPSSDSLFSPPKHHPADKSGNDSPTAAAETAEEEEAHLFHYQGPRTSDSPKLFFLPDIDAANEGADDEGGGVSGLGSTFGYLSLPPLGSAELAVFGVEVLAGAGVTGGATAVGGDSGHEGGSAISTATTNALVSAIKAEQPGGPYLLGGTERGVIYAVAGALLKQGNGTKSGGVGVLLLGGHDSLTEGDASTAAINASLGEGQAGVVWSKSVRDGVTLEVVGGRVGDDGAQDDNEWTERIPALGVVEVEVGLGTFDEFVAAGGW</sequence>
<evidence type="ECO:0000259" key="9">
    <source>
        <dbReference type="PROSITE" id="PS52004"/>
    </source>
</evidence>
<dbReference type="SUPFAM" id="SSF55048">
    <property type="entry name" value="Probable ACP-binding domain of malonyl-CoA ACP transacylase"/>
    <property type="match status" value="1"/>
</dbReference>
<dbReference type="GO" id="GO:0044550">
    <property type="term" value="P:secondary metabolite biosynthetic process"/>
    <property type="evidence" value="ECO:0007669"/>
    <property type="project" value="TreeGrafter"/>
</dbReference>
<evidence type="ECO:0000256" key="3">
    <source>
        <dbReference type="ARBA" id="ARBA00022679"/>
    </source>
</evidence>
<reference evidence="11" key="2">
    <citation type="submission" date="2023-05" db="EMBL/GenBank/DDBJ databases">
        <authorList>
            <consortium name="Lawrence Berkeley National Laboratory"/>
            <person name="Steindorff A."/>
            <person name="Hensen N."/>
            <person name="Bonometti L."/>
            <person name="Westerberg I."/>
            <person name="Brannstrom I.O."/>
            <person name="Guillou S."/>
            <person name="Cros-Aarteil S."/>
            <person name="Calhoun S."/>
            <person name="Haridas S."/>
            <person name="Kuo A."/>
            <person name="Mondo S."/>
            <person name="Pangilinan J."/>
            <person name="Riley R."/>
            <person name="Labutti K."/>
            <person name="Andreopoulos B."/>
            <person name="Lipzen A."/>
            <person name="Chen C."/>
            <person name="Yanf M."/>
            <person name="Daum C."/>
            <person name="Ng V."/>
            <person name="Clum A."/>
            <person name="Ohm R."/>
            <person name="Martin F."/>
            <person name="Silar P."/>
            <person name="Natvig D."/>
            <person name="Lalanne C."/>
            <person name="Gautier V."/>
            <person name="Ament-Velasquez S.L."/>
            <person name="Kruys A."/>
            <person name="Hutchinson M.I."/>
            <person name="Powell A.J."/>
            <person name="Barry K."/>
            <person name="Miller A.N."/>
            <person name="Grigoriev I.V."/>
            <person name="Debuchy R."/>
            <person name="Gladieux P."/>
            <person name="Thoren M.H."/>
            <person name="Johannesson H."/>
        </authorList>
    </citation>
    <scope>NUCLEOTIDE SEQUENCE</scope>
    <source>
        <strain evidence="11">CBS 141.50</strain>
    </source>
</reference>
<keyword evidence="12" id="KW-1185">Reference proteome</keyword>
<dbReference type="EMBL" id="MU853584">
    <property type="protein sequence ID" value="KAK4143641.1"/>
    <property type="molecule type" value="Genomic_DNA"/>
</dbReference>
<feature type="region of interest" description="Disordered" evidence="7">
    <location>
        <begin position="373"/>
        <end position="393"/>
    </location>
</feature>
<feature type="region of interest" description="C-terminal hotdog fold" evidence="6">
    <location>
        <begin position="2258"/>
        <end position="2410"/>
    </location>
</feature>
<dbReference type="PROSITE" id="PS50048">
    <property type="entry name" value="ZN2_CY6_FUNGAL_2"/>
    <property type="match status" value="1"/>
</dbReference>
<dbReference type="GeneID" id="87813856"/>
<dbReference type="Pfam" id="PF00109">
    <property type="entry name" value="ketoacyl-synt"/>
    <property type="match status" value="1"/>
</dbReference>
<dbReference type="Pfam" id="PF16073">
    <property type="entry name" value="SAT"/>
    <property type="match status" value="1"/>
</dbReference>
<feature type="region of interest" description="Disordered" evidence="7">
    <location>
        <begin position="2415"/>
        <end position="2451"/>
    </location>
</feature>
<evidence type="ECO:0000256" key="1">
    <source>
        <dbReference type="ARBA" id="ARBA00022450"/>
    </source>
</evidence>
<dbReference type="InterPro" id="IPR042104">
    <property type="entry name" value="PKS_dehydratase_sf"/>
</dbReference>
<feature type="active site" description="Proton acceptor; for dehydratase activity" evidence="6">
    <location>
        <position position="2125"/>
    </location>
</feature>
<evidence type="ECO:0000313" key="12">
    <source>
        <dbReference type="Proteomes" id="UP001302676"/>
    </source>
</evidence>
<dbReference type="InterPro" id="IPR030918">
    <property type="entry name" value="PT_fungal_PKS"/>
</dbReference>
<comment type="caution">
    <text evidence="11">The sequence shown here is derived from an EMBL/GenBank/DDBJ whole genome shotgun (WGS) entry which is preliminary data.</text>
</comment>
<dbReference type="InterPro" id="IPR016039">
    <property type="entry name" value="Thiolase-like"/>
</dbReference>
<dbReference type="GO" id="GO:0004315">
    <property type="term" value="F:3-oxoacyl-[acyl-carrier-protein] synthase activity"/>
    <property type="evidence" value="ECO:0007669"/>
    <property type="project" value="InterPro"/>
</dbReference>
<evidence type="ECO:0000256" key="4">
    <source>
        <dbReference type="ARBA" id="ARBA00022723"/>
    </source>
</evidence>
<feature type="region of interest" description="Disordered" evidence="7">
    <location>
        <begin position="1155"/>
        <end position="1176"/>
    </location>
</feature>
<feature type="domain" description="PKS/mFAS DH" evidence="10">
    <location>
        <begin position="2088"/>
        <end position="2410"/>
    </location>
</feature>
<dbReference type="InterPro" id="IPR014031">
    <property type="entry name" value="Ketoacyl_synth_C"/>
</dbReference>
<keyword evidence="2" id="KW-0597">Phosphoprotein</keyword>
<feature type="active site" description="Proton donor; for dehydratase activity" evidence="6">
    <location>
        <position position="2319"/>
    </location>
</feature>
<protein>
    <submittedName>
        <fullName evidence="11">Uncharacterized protein</fullName>
    </submittedName>
</protein>
<feature type="region of interest" description="Disordered" evidence="7">
    <location>
        <begin position="2503"/>
        <end position="2580"/>
    </location>
</feature>